<dbReference type="InterPro" id="IPR052556">
    <property type="entry name" value="PolySynth_Transporter"/>
</dbReference>
<keyword evidence="2" id="KW-1185">Reference proteome</keyword>
<dbReference type="PANTHER" id="PTHR43424">
    <property type="entry name" value="LOCUS PUTATIVE PROTEIN 1-RELATED"/>
    <property type="match status" value="1"/>
</dbReference>
<dbReference type="Proteomes" id="UP000298218">
    <property type="component" value="Unassembled WGS sequence"/>
</dbReference>
<evidence type="ECO:0000313" key="2">
    <source>
        <dbReference type="Proteomes" id="UP000298218"/>
    </source>
</evidence>
<reference evidence="1 2" key="1">
    <citation type="submission" date="2019-03" db="EMBL/GenBank/DDBJ databases">
        <title>Genomics of glacier-inhabiting Cryobacterium strains.</title>
        <authorList>
            <person name="Liu Q."/>
            <person name="Xin Y.-H."/>
        </authorList>
    </citation>
    <scope>NUCLEOTIDE SEQUENCE [LARGE SCALE GENOMIC DNA]</scope>
    <source>
        <strain evidence="1 2">CGMCC 1.4292</strain>
    </source>
</reference>
<accession>A0A4Y8KRK5</accession>
<dbReference type="EMBL" id="SOHQ01000007">
    <property type="protein sequence ID" value="TFD81883.1"/>
    <property type="molecule type" value="Genomic_DNA"/>
</dbReference>
<organism evidence="1 2">
    <name type="scientific">Cryobacterium psychrophilum</name>
    <dbReference type="NCBI Taxonomy" id="41988"/>
    <lineage>
        <taxon>Bacteria</taxon>
        <taxon>Bacillati</taxon>
        <taxon>Actinomycetota</taxon>
        <taxon>Actinomycetes</taxon>
        <taxon>Micrococcales</taxon>
        <taxon>Microbacteriaceae</taxon>
        <taxon>Cryobacterium</taxon>
    </lineage>
</organism>
<evidence type="ECO:0000313" key="1">
    <source>
        <dbReference type="EMBL" id="TFD81883.1"/>
    </source>
</evidence>
<dbReference type="RefSeq" id="WP_134172681.1">
    <property type="nucleotide sequence ID" value="NZ_SODI01000001.1"/>
</dbReference>
<dbReference type="PANTHER" id="PTHR43424:SF1">
    <property type="entry name" value="LOCUS PUTATIVE PROTEIN 1-RELATED"/>
    <property type="match status" value="1"/>
</dbReference>
<dbReference type="AlphaFoldDB" id="A0A4Y8KRK5"/>
<gene>
    <name evidence="1" type="ORF">E3T53_02535</name>
</gene>
<evidence type="ECO:0008006" key="3">
    <source>
        <dbReference type="Google" id="ProtNLM"/>
    </source>
</evidence>
<sequence length="375" mass="39144">MLFVLFARSVDSGLFGEVNALIGIAAFLGVMADLGLSTFIVKAFAVDRDISRVAAALRINQVSTSIFALLLSALYLVACSAVGWTPWAVLVIAWVAFEKNVEAQLGVFIAQQAVVTPAVSIAIRRILPVLCFISLSSFDLASELTFGISLLVGSFGGALHAHFSIRRQSQFWETETIAWRLILREALPYSLTNIASQARNLDIPIVALLSGTSSAGIMAAASKVSIPIFLVASAIGSAVMPAVARGGLQFSRRLLAYLSVGTIVATVMAICALPWSNAIMGVLFGSGYSDAGNLLVLVVVGTIFAAVASPLSSLAQAYRGAHATAVIGLIFGVALLAGVAMGSLVAGVEGAAWAALAVQFLRVISMVVLVKRLLF</sequence>
<proteinExistence type="predicted"/>
<comment type="caution">
    <text evidence="1">The sequence shown here is derived from an EMBL/GenBank/DDBJ whole genome shotgun (WGS) entry which is preliminary data.</text>
</comment>
<name>A0A4Y8KRK5_9MICO</name>
<protein>
    <recommendedName>
        <fullName evidence="3">Polysaccharide biosynthesis protein</fullName>
    </recommendedName>
</protein>